<proteinExistence type="predicted"/>
<reference evidence="1 2" key="1">
    <citation type="submission" date="2021-10" db="EMBL/GenBank/DDBJ databases">
        <title>Anaerobic single-cell dispensing facilitates the cultivation of human gut bacteria.</title>
        <authorList>
            <person name="Afrizal A."/>
        </authorList>
    </citation>
    <scope>NUCLEOTIDE SEQUENCE [LARGE SCALE GENOMIC DNA]</scope>
    <source>
        <strain evidence="1 2">CLA-AA-H212</strain>
    </source>
</reference>
<accession>A0ABS8FQ31</accession>
<dbReference type="Proteomes" id="UP001198495">
    <property type="component" value="Unassembled WGS sequence"/>
</dbReference>
<dbReference type="RefSeq" id="WP_227573380.1">
    <property type="nucleotide sequence ID" value="NZ_JAJEQT010000007.1"/>
</dbReference>
<organism evidence="1 2">
    <name type="scientific">Coprococcus hominis</name>
    <name type="common">ex Arizal et al. 2022</name>
    <dbReference type="NCBI Taxonomy" id="2881262"/>
    <lineage>
        <taxon>Bacteria</taxon>
        <taxon>Bacillati</taxon>
        <taxon>Bacillota</taxon>
        <taxon>Clostridia</taxon>
        <taxon>Lachnospirales</taxon>
        <taxon>Lachnospiraceae</taxon>
        <taxon>Coprococcus</taxon>
    </lineage>
</organism>
<gene>
    <name evidence="1" type="ORF">LKD28_09890</name>
</gene>
<keyword evidence="2" id="KW-1185">Reference proteome</keyword>
<comment type="caution">
    <text evidence="1">The sequence shown here is derived from an EMBL/GenBank/DDBJ whole genome shotgun (WGS) entry which is preliminary data.</text>
</comment>
<name>A0ABS8FQ31_9FIRM</name>
<dbReference type="EMBL" id="JAJEQT010000007">
    <property type="protein sequence ID" value="MCC2219341.1"/>
    <property type="molecule type" value="Genomic_DNA"/>
</dbReference>
<protein>
    <submittedName>
        <fullName evidence="1">Uncharacterized protein</fullName>
    </submittedName>
</protein>
<evidence type="ECO:0000313" key="1">
    <source>
        <dbReference type="EMBL" id="MCC2219341.1"/>
    </source>
</evidence>
<sequence length="64" mass="7359">MNRTEAGNGNGILWELPGKSSNRKRQLSIKRNWRNKKTHYSADLDRMIMPIGNQISPEVAQGFF</sequence>
<evidence type="ECO:0000313" key="2">
    <source>
        <dbReference type="Proteomes" id="UP001198495"/>
    </source>
</evidence>